<dbReference type="Pfam" id="PF07859">
    <property type="entry name" value="Abhydrolase_3"/>
    <property type="match status" value="2"/>
</dbReference>
<dbReference type="GO" id="GO:0019433">
    <property type="term" value="P:triglyceride catabolic process"/>
    <property type="evidence" value="ECO:0007669"/>
    <property type="project" value="TreeGrafter"/>
</dbReference>
<dbReference type="GO" id="GO:0005829">
    <property type="term" value="C:cytosol"/>
    <property type="evidence" value="ECO:0007669"/>
    <property type="project" value="TreeGrafter"/>
</dbReference>
<reference evidence="2" key="1">
    <citation type="submission" date="2021-06" db="EMBL/GenBank/DDBJ databases">
        <authorList>
            <person name="Kallberg Y."/>
            <person name="Tangrot J."/>
            <person name="Rosling A."/>
        </authorList>
    </citation>
    <scope>NUCLEOTIDE SEQUENCE</scope>
    <source>
        <strain evidence="2">AZ414A</strain>
    </source>
</reference>
<dbReference type="PANTHER" id="PTHR23025:SF3">
    <property type="entry name" value="HORMONE-SENSITIVE LIPASE"/>
    <property type="match status" value="1"/>
</dbReference>
<dbReference type="GO" id="GO:0004771">
    <property type="term" value="F:sterol ester esterase activity"/>
    <property type="evidence" value="ECO:0007669"/>
    <property type="project" value="TreeGrafter"/>
</dbReference>
<dbReference type="OrthoDB" id="5570009at2759"/>
<dbReference type="Gene3D" id="3.40.50.1820">
    <property type="entry name" value="alpha/beta hydrolase"/>
    <property type="match status" value="2"/>
</dbReference>
<proteinExistence type="predicted"/>
<dbReference type="SUPFAM" id="SSF53474">
    <property type="entry name" value="alpha/beta-Hydrolases"/>
    <property type="match status" value="1"/>
</dbReference>
<evidence type="ECO:0000313" key="2">
    <source>
        <dbReference type="EMBL" id="CAG8482507.1"/>
    </source>
</evidence>
<dbReference type="InterPro" id="IPR029058">
    <property type="entry name" value="AB_hydrolase_fold"/>
</dbReference>
<dbReference type="GO" id="GO:0004806">
    <property type="term" value="F:triacylglycerol lipase activity"/>
    <property type="evidence" value="ECO:0007669"/>
    <property type="project" value="TreeGrafter"/>
</dbReference>
<evidence type="ECO:0000259" key="1">
    <source>
        <dbReference type="Pfam" id="PF07859"/>
    </source>
</evidence>
<dbReference type="EMBL" id="CAJVPK010000247">
    <property type="protein sequence ID" value="CAG8482507.1"/>
    <property type="molecule type" value="Genomic_DNA"/>
</dbReference>
<evidence type="ECO:0000313" key="3">
    <source>
        <dbReference type="Proteomes" id="UP000789706"/>
    </source>
</evidence>
<keyword evidence="3" id="KW-1185">Reference proteome</keyword>
<dbReference type="InterPro" id="IPR013094">
    <property type="entry name" value="AB_hydrolase_3"/>
</dbReference>
<name>A0A9N8WFI4_9GLOM</name>
<sequence length="725" mass="82114">MKLAKVIKIINQVDQVSFLSKMIDHILGKPSPSWKRIQVFYYLITVDRRGPAFFRKLNDRLSKFSPFQLIAGTLAMIYMLKNVDRMVGFGAPEPLARLYSRNYYRATWIITALDAGFWTAMTIRPKFLRDIMSLVFALYYLIFADQADEKARRVRSVVTVEHIRVAWEKTLNPCLHALIKLSFPPLTINKKILIPRPQKNSHGTKPVSGYLYYAGSKESFENCDNLIINYPGGGFVSMSPPCHDYLPQWAAKTKSPIISIDYGKAPEYPYPYALEECFDVYQSIVESNGEVIGMAGWKDKAINERKKIKIVLVGDSAGGNLVTSVMYKILESPTPLPHPTGLILVYPCLDFNIACWMSPSQLSAIRAESTKSIPGVLESKDHLSHKSPLSVVPDVKRNRWRKSLAGSTEDERTIEERVQVIEGHSVTEHRSDKIPRPVIGTRLAMTSRMSFFNDRIVNPDLMRAMAILYIGPNNYPDFASDYLLSPIIGPDELLAQFPKTYLMCGEKDPFVDDTVVLAGRIREAKRKKKQMNKGKFGEGLRMSGLNELDKPDDSENNWVEVKILQGISHAFLQMYHLLPESKGAIGACALWMLECFRDSPQTNNILTSNVTIKNENDERLIFGPHHSNTTKFTQNTQNDTNISSQISDNVESPSINQVSNSISNASSETIQKQPVDTSEIDVSASRVILSPGHERERVLWEQQNILHEHEIMNRRRETLVRNLAD</sequence>
<accession>A0A9N8WFI4</accession>
<comment type="caution">
    <text evidence="2">The sequence shown here is derived from an EMBL/GenBank/DDBJ whole genome shotgun (WGS) entry which is preliminary data.</text>
</comment>
<dbReference type="Proteomes" id="UP000789706">
    <property type="component" value="Unassembled WGS sequence"/>
</dbReference>
<protein>
    <submittedName>
        <fullName evidence="2">2578_t:CDS:1</fullName>
    </submittedName>
</protein>
<feature type="domain" description="Alpha/beta hydrolase fold-3" evidence="1">
    <location>
        <begin position="451"/>
        <end position="527"/>
    </location>
</feature>
<organism evidence="2 3">
    <name type="scientific">Diversispora eburnea</name>
    <dbReference type="NCBI Taxonomy" id="1213867"/>
    <lineage>
        <taxon>Eukaryota</taxon>
        <taxon>Fungi</taxon>
        <taxon>Fungi incertae sedis</taxon>
        <taxon>Mucoromycota</taxon>
        <taxon>Glomeromycotina</taxon>
        <taxon>Glomeromycetes</taxon>
        <taxon>Diversisporales</taxon>
        <taxon>Diversisporaceae</taxon>
        <taxon>Diversispora</taxon>
    </lineage>
</organism>
<dbReference type="PANTHER" id="PTHR23025">
    <property type="entry name" value="TRIACYLGLYCEROL LIPASE"/>
    <property type="match status" value="1"/>
</dbReference>
<gene>
    <name evidence="2" type="ORF">DEBURN_LOCUS3741</name>
</gene>
<dbReference type="AlphaFoldDB" id="A0A9N8WFI4"/>
<feature type="domain" description="Alpha/beta hydrolase fold-3" evidence="1">
    <location>
        <begin position="229"/>
        <end position="351"/>
    </location>
</feature>